<sequence>MAPRRDVSVLWVLFLVAGLISPTVAQTWTACNPMKADCKPNPALGRDYAYNFTGNLNPAVWNTTSGQVVMGKEGGEFTIKERLQSPTIQSHFYIFFGRVEVHMKAATGRGIVSSIVVQSETLDEIDWEWVGSEQGIVQTNYFGKGNDSSFDRGKKHDVADPTHSFHNYTINWTSKQLEWWIDGKMIRTLKPEEAGGGKFYPQTPSTVRLGIWPAGDEKNRPGTIEWAGGKVDYTNGPYTMIVKSLKVQDFSSGKEYVYGDRSGSWQSIKVVAGESDVAKEASKPPPKSFAEKWRDLPAATKGGIFAGIGGAVAIGLSIIAFCCVKQRRAGRKEYNMENSKFVSEQDSNMALRSQWNHRYQEVRSY</sequence>
<dbReference type="EMBL" id="JALBCA010000041">
    <property type="protein sequence ID" value="KAI2387178.1"/>
    <property type="molecule type" value="Genomic_DNA"/>
</dbReference>
<gene>
    <name evidence="1" type="ORF">LOY88_003200</name>
</gene>
<comment type="caution">
    <text evidence="1">The sequence shown here is derived from an EMBL/GenBank/DDBJ whole genome shotgun (WGS) entry which is preliminary data.</text>
</comment>
<reference evidence="1" key="1">
    <citation type="journal article" date="2022" name="bioRxiv">
        <title>Population genetic analysis of Ophidiomyces ophidiicola, the causative agent of snake fungal disease, indicates recent introductions to the USA.</title>
        <authorList>
            <person name="Ladner J.T."/>
            <person name="Palmer J.M."/>
            <person name="Ettinger C.L."/>
            <person name="Stajich J.E."/>
            <person name="Farrell T.M."/>
            <person name="Glorioso B.M."/>
            <person name="Lawson B."/>
            <person name="Price S.J."/>
            <person name="Stengle A.G."/>
            <person name="Grear D.A."/>
            <person name="Lorch J.M."/>
        </authorList>
    </citation>
    <scope>NUCLEOTIDE SEQUENCE</scope>
    <source>
        <strain evidence="1">NWHC 24266-5</strain>
    </source>
</reference>
<accession>A0ACB8V044</accession>
<evidence type="ECO:0000313" key="1">
    <source>
        <dbReference type="EMBL" id="KAI2387178.1"/>
    </source>
</evidence>
<proteinExistence type="predicted"/>
<organism evidence="1">
    <name type="scientific">Ophidiomyces ophidiicola</name>
    <dbReference type="NCBI Taxonomy" id="1387563"/>
    <lineage>
        <taxon>Eukaryota</taxon>
        <taxon>Fungi</taxon>
        <taxon>Dikarya</taxon>
        <taxon>Ascomycota</taxon>
        <taxon>Pezizomycotina</taxon>
        <taxon>Eurotiomycetes</taxon>
        <taxon>Eurotiomycetidae</taxon>
        <taxon>Onygenales</taxon>
        <taxon>Onygenaceae</taxon>
        <taxon>Ophidiomyces</taxon>
    </lineage>
</organism>
<protein>
    <submittedName>
        <fullName evidence="1">Uncharacterized protein</fullName>
    </submittedName>
</protein>
<name>A0ACB8V044_9EURO</name>